<dbReference type="EMBL" id="VSSQ01002317">
    <property type="protein sequence ID" value="MPM14665.1"/>
    <property type="molecule type" value="Genomic_DNA"/>
</dbReference>
<protein>
    <submittedName>
        <fullName evidence="1">4-hydroxy-tetrahydrodipicolinate synthase</fullName>
        <ecNumber evidence="1">4.3.3.7</ecNumber>
    </submittedName>
</protein>
<gene>
    <name evidence="1" type="primary">dapA_28</name>
    <name evidence="1" type="ORF">SDC9_61029</name>
</gene>
<dbReference type="SUPFAM" id="SSF51569">
    <property type="entry name" value="Aldolase"/>
    <property type="match status" value="1"/>
</dbReference>
<name>A0A644XEP1_9ZZZZ</name>
<dbReference type="GO" id="GO:0005829">
    <property type="term" value="C:cytosol"/>
    <property type="evidence" value="ECO:0007669"/>
    <property type="project" value="TreeGrafter"/>
</dbReference>
<dbReference type="AlphaFoldDB" id="A0A644XEP1"/>
<accession>A0A644XEP1</accession>
<dbReference type="SMART" id="SM01130">
    <property type="entry name" value="DHDPS"/>
    <property type="match status" value="1"/>
</dbReference>
<sequence>MAREKLTGIYIPMVTPFNADESINFGGIKEVTDFLVQNGVSGVIPSGSTGEMVALTPQEQIAINTATVKAAAGRIKVVCSTGAYRTKDVVEMSIAAEAAGADGVMAVTPWYMAPNEKELFHHYEAVRKAISIPIMVYHNPYYSTCLMSDEFMARLYNEGLIDAVKERQADVYRQQDLRYLTDDGFGIFYGYDVCPVESLSCWADGWVCGTGNLFPKENTEVYKLAKARKMEEAMEAHFELVRPYLPLFTKPTADGMPTPWLQIIKEGLKLRGVDAGYCRKPVISEVPKDVMETLKTVLKQYGYLA</sequence>
<dbReference type="PIRSF" id="PIRSF001365">
    <property type="entry name" value="DHDPS"/>
    <property type="match status" value="1"/>
</dbReference>
<dbReference type="InterPro" id="IPR013785">
    <property type="entry name" value="Aldolase_TIM"/>
</dbReference>
<dbReference type="Gene3D" id="3.20.20.70">
    <property type="entry name" value="Aldolase class I"/>
    <property type="match status" value="1"/>
</dbReference>
<dbReference type="GO" id="GO:0008840">
    <property type="term" value="F:4-hydroxy-tetrahydrodipicolinate synthase activity"/>
    <property type="evidence" value="ECO:0007669"/>
    <property type="project" value="UniProtKB-EC"/>
</dbReference>
<keyword evidence="1" id="KW-0456">Lyase</keyword>
<evidence type="ECO:0000313" key="1">
    <source>
        <dbReference type="EMBL" id="MPM14665.1"/>
    </source>
</evidence>
<reference evidence="1" key="1">
    <citation type="submission" date="2019-08" db="EMBL/GenBank/DDBJ databases">
        <authorList>
            <person name="Kucharzyk K."/>
            <person name="Murdoch R.W."/>
            <person name="Higgins S."/>
            <person name="Loffler F."/>
        </authorList>
    </citation>
    <scope>NUCLEOTIDE SEQUENCE</scope>
</reference>
<dbReference type="CDD" id="cd00408">
    <property type="entry name" value="DHDPS-like"/>
    <property type="match status" value="1"/>
</dbReference>
<proteinExistence type="predicted"/>
<dbReference type="PANTHER" id="PTHR42849:SF1">
    <property type="entry name" value="N-ACETYLNEURAMINATE LYASE"/>
    <property type="match status" value="1"/>
</dbReference>
<dbReference type="InterPro" id="IPR002220">
    <property type="entry name" value="DapA-like"/>
</dbReference>
<dbReference type="GO" id="GO:0019262">
    <property type="term" value="P:N-acetylneuraminate catabolic process"/>
    <property type="evidence" value="ECO:0007669"/>
    <property type="project" value="TreeGrafter"/>
</dbReference>
<dbReference type="PANTHER" id="PTHR42849">
    <property type="entry name" value="N-ACETYLNEURAMINATE LYASE"/>
    <property type="match status" value="1"/>
</dbReference>
<comment type="caution">
    <text evidence="1">The sequence shown here is derived from an EMBL/GenBank/DDBJ whole genome shotgun (WGS) entry which is preliminary data.</text>
</comment>
<organism evidence="1">
    <name type="scientific">bioreactor metagenome</name>
    <dbReference type="NCBI Taxonomy" id="1076179"/>
    <lineage>
        <taxon>unclassified sequences</taxon>
        <taxon>metagenomes</taxon>
        <taxon>ecological metagenomes</taxon>
    </lineage>
</organism>
<dbReference type="EC" id="4.3.3.7" evidence="1"/>
<dbReference type="PRINTS" id="PR00146">
    <property type="entry name" value="DHPICSNTHASE"/>
</dbReference>
<dbReference type="GO" id="GO:0008747">
    <property type="term" value="F:N-acetylneuraminate lyase activity"/>
    <property type="evidence" value="ECO:0007669"/>
    <property type="project" value="TreeGrafter"/>
</dbReference>
<dbReference type="Pfam" id="PF00701">
    <property type="entry name" value="DHDPS"/>
    <property type="match status" value="1"/>
</dbReference>